<feature type="signal peptide" evidence="1">
    <location>
        <begin position="1"/>
        <end position="18"/>
    </location>
</feature>
<accession>A0ABZ2I1H3</accession>
<evidence type="ECO:0000259" key="2">
    <source>
        <dbReference type="Pfam" id="PF07007"/>
    </source>
</evidence>
<dbReference type="Gene3D" id="1.20.1270.180">
    <property type="match status" value="1"/>
</dbReference>
<dbReference type="Proteomes" id="UP001369958">
    <property type="component" value="Chromosome"/>
</dbReference>
<dbReference type="InterPro" id="IPR009739">
    <property type="entry name" value="LprI-like_N"/>
</dbReference>
<feature type="chain" id="PRO_5047314601" evidence="1">
    <location>
        <begin position="19"/>
        <end position="159"/>
    </location>
</feature>
<dbReference type="EMBL" id="CP146275">
    <property type="protein sequence ID" value="WWT33540.1"/>
    <property type="molecule type" value="Genomic_DNA"/>
</dbReference>
<keyword evidence="4" id="KW-1185">Reference proteome</keyword>
<sequence length="159" mass="17576">MKALTIAVFMLVALPATAQDSTTFTTADADLMTACLADLSDPSSKQTDCIGAASNVCMDTEEGGYSTIGMVQCTARETDWWDSRLNTSYTKLGETLDADLFTTLQQAQRTWIAYRDQSCGFEYDFWGNGSMRSIAHASCMLDETARRAETLWRYLNPEG</sequence>
<evidence type="ECO:0000313" key="3">
    <source>
        <dbReference type="EMBL" id="WWT33540.1"/>
    </source>
</evidence>
<evidence type="ECO:0000313" key="4">
    <source>
        <dbReference type="Proteomes" id="UP001369958"/>
    </source>
</evidence>
<gene>
    <name evidence="3" type="ORF">V6617_03505</name>
</gene>
<dbReference type="Pfam" id="PF07007">
    <property type="entry name" value="LprI"/>
    <property type="match status" value="1"/>
</dbReference>
<keyword evidence="1" id="KW-0732">Signal</keyword>
<proteinExistence type="predicted"/>
<dbReference type="PANTHER" id="PTHR39176">
    <property type="entry name" value="PERIPLASMIC PROTEIN-RELATED"/>
    <property type="match status" value="1"/>
</dbReference>
<name>A0ABZ2I1H3_9HYPH</name>
<protein>
    <submittedName>
        <fullName evidence="3">Lysozyme inhibitor LprI family protein</fullName>
    </submittedName>
</protein>
<feature type="domain" description="Lysozyme inhibitor LprI-like N-terminal" evidence="2">
    <location>
        <begin position="57"/>
        <end position="151"/>
    </location>
</feature>
<reference evidence="3 4" key="1">
    <citation type="submission" date="2024-02" db="EMBL/GenBank/DDBJ databases">
        <title>Complete genome sequence of Pelagibacterium nitratireducens ZH15.</title>
        <authorList>
            <person name="Zhao L.H."/>
        </authorList>
    </citation>
    <scope>NUCLEOTIDE SEQUENCE [LARGE SCALE GENOMIC DNA]</scope>
    <source>
        <strain evidence="3 4">ZH15</strain>
    </source>
</reference>
<dbReference type="RefSeq" id="WP_338609125.1">
    <property type="nucleotide sequence ID" value="NZ_CP146275.1"/>
</dbReference>
<dbReference type="PANTHER" id="PTHR39176:SF1">
    <property type="entry name" value="PERIPLASMIC PROTEIN"/>
    <property type="match status" value="1"/>
</dbReference>
<organism evidence="3 4">
    <name type="scientific">Pelagibacterium nitratireducens</name>
    <dbReference type="NCBI Taxonomy" id="1046114"/>
    <lineage>
        <taxon>Bacteria</taxon>
        <taxon>Pseudomonadati</taxon>
        <taxon>Pseudomonadota</taxon>
        <taxon>Alphaproteobacteria</taxon>
        <taxon>Hyphomicrobiales</taxon>
        <taxon>Devosiaceae</taxon>
        <taxon>Pelagibacterium</taxon>
    </lineage>
</organism>
<evidence type="ECO:0000256" key="1">
    <source>
        <dbReference type="SAM" id="SignalP"/>
    </source>
</evidence>